<reference evidence="2 3" key="1">
    <citation type="submission" date="2016-10" db="EMBL/GenBank/DDBJ databases">
        <title>Pseudomonas lactis sp. nov. and Pseudomonas paralactis sp. nov., isolated from bovine raw milk.</title>
        <authorList>
            <person name="Von Neubeck M."/>
            <person name="Huptas C."/>
            <person name="Glueck C."/>
            <person name="Krewinkel M."/>
            <person name="Stoeckel M."/>
            <person name="Stressler T."/>
            <person name="Fischer L."/>
            <person name="Hinrichs J."/>
            <person name="Scherer S."/>
            <person name="Wenning M."/>
        </authorList>
    </citation>
    <scope>NUCLEOTIDE SEQUENCE [LARGE SCALE GENOMIC DNA]</scope>
    <source>
        <strain evidence="2 3">DSM 18862</strain>
    </source>
</reference>
<proteinExistence type="predicted"/>
<sequence length="182" mass="20254">MIRKALPDDARAIAQVHISSWQDAYRDLMPAEYLSGLQATLAQRESFWMRSIEADESKVWVAEVGGQVVGWISVGASRDEEAAGTNTGEVMAIYVLAGYWQTGVGLALWRVGVEYLSEQGYQGLTLWVLSRNERAIRFYRRAGCVAEPGTERNLVRGGATLEEVRYRLAFAASYGVHPEVNH</sequence>
<dbReference type="EMBL" id="MNPV01000004">
    <property type="protein sequence ID" value="ONH44549.1"/>
    <property type="molecule type" value="Genomic_DNA"/>
</dbReference>
<accession>A0A1V2JGX9</accession>
<protein>
    <submittedName>
        <fullName evidence="2">GNAT family N-acetyltransferase</fullName>
    </submittedName>
</protein>
<keyword evidence="3" id="KW-1185">Reference proteome</keyword>
<evidence type="ECO:0000313" key="3">
    <source>
        <dbReference type="Proteomes" id="UP000188559"/>
    </source>
</evidence>
<dbReference type="PANTHER" id="PTHR43617:SF34">
    <property type="entry name" value="PUTATIVE-RELATED"/>
    <property type="match status" value="1"/>
</dbReference>
<dbReference type="SUPFAM" id="SSF55729">
    <property type="entry name" value="Acyl-CoA N-acyltransferases (Nat)"/>
    <property type="match status" value="1"/>
</dbReference>
<organism evidence="2 3">
    <name type="scientific">Pseudomonas azotoformans</name>
    <dbReference type="NCBI Taxonomy" id="47878"/>
    <lineage>
        <taxon>Bacteria</taxon>
        <taxon>Pseudomonadati</taxon>
        <taxon>Pseudomonadota</taxon>
        <taxon>Gammaproteobacteria</taxon>
        <taxon>Pseudomonadales</taxon>
        <taxon>Pseudomonadaceae</taxon>
        <taxon>Pseudomonas</taxon>
    </lineage>
</organism>
<evidence type="ECO:0000313" key="2">
    <source>
        <dbReference type="EMBL" id="ONH44549.1"/>
    </source>
</evidence>
<dbReference type="GO" id="GO:0016747">
    <property type="term" value="F:acyltransferase activity, transferring groups other than amino-acyl groups"/>
    <property type="evidence" value="ECO:0007669"/>
    <property type="project" value="InterPro"/>
</dbReference>
<dbReference type="InterPro" id="IPR000182">
    <property type="entry name" value="GNAT_dom"/>
</dbReference>
<dbReference type="InterPro" id="IPR016181">
    <property type="entry name" value="Acyl_CoA_acyltransferase"/>
</dbReference>
<dbReference type="OrthoDB" id="5292888at2"/>
<dbReference type="GeneID" id="57374018"/>
<evidence type="ECO:0000259" key="1">
    <source>
        <dbReference type="PROSITE" id="PS51186"/>
    </source>
</evidence>
<dbReference type="CDD" id="cd04301">
    <property type="entry name" value="NAT_SF"/>
    <property type="match status" value="1"/>
</dbReference>
<dbReference type="Gene3D" id="3.40.630.30">
    <property type="match status" value="1"/>
</dbReference>
<dbReference type="AlphaFoldDB" id="A0A1V2JGX9"/>
<comment type="caution">
    <text evidence="2">The sequence shown here is derived from an EMBL/GenBank/DDBJ whole genome shotgun (WGS) entry which is preliminary data.</text>
</comment>
<keyword evidence="2" id="KW-0808">Transferase</keyword>
<dbReference type="RefSeq" id="WP_071495428.1">
    <property type="nucleotide sequence ID" value="NZ_LT629702.1"/>
</dbReference>
<dbReference type="InterPro" id="IPR050276">
    <property type="entry name" value="MshD_Acetyltransferase"/>
</dbReference>
<gene>
    <name evidence="2" type="ORF">BLL37_14555</name>
</gene>
<feature type="domain" description="N-acetyltransferase" evidence="1">
    <location>
        <begin position="1"/>
        <end position="167"/>
    </location>
</feature>
<dbReference type="Pfam" id="PF00583">
    <property type="entry name" value="Acetyltransf_1"/>
    <property type="match status" value="1"/>
</dbReference>
<dbReference type="PROSITE" id="PS51186">
    <property type="entry name" value="GNAT"/>
    <property type="match status" value="1"/>
</dbReference>
<dbReference type="Proteomes" id="UP000188559">
    <property type="component" value="Unassembled WGS sequence"/>
</dbReference>
<name>A0A1V2JGX9_PSEAZ</name>
<dbReference type="PANTHER" id="PTHR43617">
    <property type="entry name" value="L-AMINO ACID N-ACETYLTRANSFERASE"/>
    <property type="match status" value="1"/>
</dbReference>